<keyword evidence="6" id="KW-1185">Reference proteome</keyword>
<dbReference type="InterPro" id="IPR036388">
    <property type="entry name" value="WH-like_DNA-bd_sf"/>
</dbReference>
<dbReference type="Pfam" id="PF03965">
    <property type="entry name" value="Penicillinase_R"/>
    <property type="match status" value="1"/>
</dbReference>
<dbReference type="InterPro" id="IPR005650">
    <property type="entry name" value="BlaI_family"/>
</dbReference>
<evidence type="ECO:0000313" key="6">
    <source>
        <dbReference type="Proteomes" id="UP000002945"/>
    </source>
</evidence>
<reference evidence="5 6" key="1">
    <citation type="journal article" date="2011" name="J. Bacteriol.">
        <title>Genome sequence of the algicidal bacterium Kordia algicida OT-1.</title>
        <authorList>
            <person name="Lee H.S."/>
            <person name="Kang S.G."/>
            <person name="Kwon K.K."/>
            <person name="Lee J.H."/>
            <person name="Kim S.J."/>
        </authorList>
    </citation>
    <scope>NUCLEOTIDE SEQUENCE [LARGE SCALE GENOMIC DNA]</scope>
    <source>
        <strain evidence="5 6">OT-1</strain>
    </source>
</reference>
<evidence type="ECO:0000256" key="2">
    <source>
        <dbReference type="ARBA" id="ARBA00023015"/>
    </source>
</evidence>
<sequence length="120" mass="14395">MQKLTNKEEEIMHIIWKLEKAFVKDVMAEIETKKPHYNTLSTIVRNLEEKRYVSHNAYGNTHQYYPLVTKEAYRKKYMASAIQHYFNDSYKNVISFFAKEEKISVEDLKEIINLIEKEQS</sequence>
<dbReference type="GO" id="GO:0045892">
    <property type="term" value="P:negative regulation of DNA-templated transcription"/>
    <property type="evidence" value="ECO:0007669"/>
    <property type="project" value="InterPro"/>
</dbReference>
<comment type="similarity">
    <text evidence="1">Belongs to the BlaI transcriptional regulatory family.</text>
</comment>
<gene>
    <name evidence="5" type="ORF">KAOT1_01155</name>
</gene>
<dbReference type="EMBL" id="ABIB01000013">
    <property type="protein sequence ID" value="EDP94791.1"/>
    <property type="molecule type" value="Genomic_DNA"/>
</dbReference>
<comment type="caution">
    <text evidence="5">The sequence shown here is derived from an EMBL/GenBank/DDBJ whole genome shotgun (WGS) entry which is preliminary data.</text>
</comment>
<dbReference type="Gene3D" id="1.10.10.10">
    <property type="entry name" value="Winged helix-like DNA-binding domain superfamily/Winged helix DNA-binding domain"/>
    <property type="match status" value="1"/>
</dbReference>
<proteinExistence type="inferred from homology"/>
<evidence type="ECO:0008006" key="7">
    <source>
        <dbReference type="Google" id="ProtNLM"/>
    </source>
</evidence>
<name>A9E8Q5_9FLAO</name>
<evidence type="ECO:0000256" key="1">
    <source>
        <dbReference type="ARBA" id="ARBA00011046"/>
    </source>
</evidence>
<dbReference type="AlphaFoldDB" id="A9E8Q5"/>
<dbReference type="Gene3D" id="1.10.4040.10">
    <property type="entry name" value="Penicillinase repressor domain"/>
    <property type="match status" value="1"/>
</dbReference>
<evidence type="ECO:0000313" key="5">
    <source>
        <dbReference type="EMBL" id="EDP94791.1"/>
    </source>
</evidence>
<dbReference type="eggNOG" id="COG3682">
    <property type="taxonomic scope" value="Bacteria"/>
</dbReference>
<dbReference type="PIRSF" id="PIRSF019455">
    <property type="entry name" value="CopR_AtkY"/>
    <property type="match status" value="1"/>
</dbReference>
<dbReference type="RefSeq" id="WP_007092807.1">
    <property type="nucleotide sequence ID" value="NZ_CP142125.1"/>
</dbReference>
<dbReference type="HOGENOM" id="CLU_119090_4_0_10"/>
<keyword evidence="2" id="KW-0805">Transcription regulation</keyword>
<dbReference type="STRING" id="391587.KAOT1_01155"/>
<keyword evidence="4" id="KW-0804">Transcription</keyword>
<dbReference type="SUPFAM" id="SSF46785">
    <property type="entry name" value="Winged helix' DNA-binding domain"/>
    <property type="match status" value="1"/>
</dbReference>
<accession>A9E8Q5</accession>
<dbReference type="Proteomes" id="UP000002945">
    <property type="component" value="Unassembled WGS sequence"/>
</dbReference>
<dbReference type="GO" id="GO:0003677">
    <property type="term" value="F:DNA binding"/>
    <property type="evidence" value="ECO:0007669"/>
    <property type="project" value="UniProtKB-KW"/>
</dbReference>
<dbReference type="OrthoDB" id="1098508at2"/>
<organism evidence="5 6">
    <name type="scientific">Kordia algicida OT-1</name>
    <dbReference type="NCBI Taxonomy" id="391587"/>
    <lineage>
        <taxon>Bacteria</taxon>
        <taxon>Pseudomonadati</taxon>
        <taxon>Bacteroidota</taxon>
        <taxon>Flavobacteriia</taxon>
        <taxon>Flavobacteriales</taxon>
        <taxon>Flavobacteriaceae</taxon>
        <taxon>Kordia</taxon>
    </lineage>
</organism>
<protein>
    <recommendedName>
        <fullName evidence="7">Transcriptional regulator</fullName>
    </recommendedName>
</protein>
<evidence type="ECO:0000256" key="3">
    <source>
        <dbReference type="ARBA" id="ARBA00023125"/>
    </source>
</evidence>
<keyword evidence="3" id="KW-0238">DNA-binding</keyword>
<dbReference type="InterPro" id="IPR036390">
    <property type="entry name" value="WH_DNA-bd_sf"/>
</dbReference>
<evidence type="ECO:0000256" key="4">
    <source>
        <dbReference type="ARBA" id="ARBA00023163"/>
    </source>
</evidence>